<feature type="compositionally biased region" description="Basic and acidic residues" evidence="1">
    <location>
        <begin position="69"/>
        <end position="81"/>
    </location>
</feature>
<accession>A0A072TIR7</accession>
<name>A0A072TIR7_MEDTR</name>
<evidence type="ECO:0000313" key="2">
    <source>
        <dbReference type="EMBL" id="KEH17424.1"/>
    </source>
</evidence>
<organism evidence="2 4">
    <name type="scientific">Medicago truncatula</name>
    <name type="common">Barrel medic</name>
    <name type="synonym">Medicago tribuloides</name>
    <dbReference type="NCBI Taxonomy" id="3880"/>
    <lineage>
        <taxon>Eukaryota</taxon>
        <taxon>Viridiplantae</taxon>
        <taxon>Streptophyta</taxon>
        <taxon>Embryophyta</taxon>
        <taxon>Tracheophyta</taxon>
        <taxon>Spermatophyta</taxon>
        <taxon>Magnoliopsida</taxon>
        <taxon>eudicotyledons</taxon>
        <taxon>Gunneridae</taxon>
        <taxon>Pentapetalae</taxon>
        <taxon>rosids</taxon>
        <taxon>fabids</taxon>
        <taxon>Fabales</taxon>
        <taxon>Fabaceae</taxon>
        <taxon>Papilionoideae</taxon>
        <taxon>50 kb inversion clade</taxon>
        <taxon>NPAAA clade</taxon>
        <taxon>Hologalegina</taxon>
        <taxon>IRL clade</taxon>
        <taxon>Trifolieae</taxon>
        <taxon>Medicago</taxon>
    </lineage>
</organism>
<sequence>MQLRPDAGPEGGTDPLGKKLKTKLLYGKPCWPCFPCRNLLLSSSFKVVPVLIAEQEPKRRKYNRRRTREKVLHGNLKDLEE</sequence>
<evidence type="ECO:0000313" key="3">
    <source>
        <dbReference type="EnsemblPlants" id="KEH17424"/>
    </source>
</evidence>
<evidence type="ECO:0000313" key="4">
    <source>
        <dbReference type="Proteomes" id="UP000002051"/>
    </source>
</evidence>
<reference evidence="2 4" key="1">
    <citation type="journal article" date="2011" name="Nature">
        <title>The Medicago genome provides insight into the evolution of rhizobial symbioses.</title>
        <authorList>
            <person name="Young N.D."/>
            <person name="Debelle F."/>
            <person name="Oldroyd G.E."/>
            <person name="Geurts R."/>
            <person name="Cannon S.B."/>
            <person name="Udvardi M.K."/>
            <person name="Benedito V.A."/>
            <person name="Mayer K.F."/>
            <person name="Gouzy J."/>
            <person name="Schoof H."/>
            <person name="Van de Peer Y."/>
            <person name="Proost S."/>
            <person name="Cook D.R."/>
            <person name="Meyers B.C."/>
            <person name="Spannagl M."/>
            <person name="Cheung F."/>
            <person name="De Mita S."/>
            <person name="Krishnakumar V."/>
            <person name="Gundlach H."/>
            <person name="Zhou S."/>
            <person name="Mudge J."/>
            <person name="Bharti A.K."/>
            <person name="Murray J.D."/>
            <person name="Naoumkina M.A."/>
            <person name="Rosen B."/>
            <person name="Silverstein K.A."/>
            <person name="Tang H."/>
            <person name="Rombauts S."/>
            <person name="Zhao P.X."/>
            <person name="Zhou P."/>
            <person name="Barbe V."/>
            <person name="Bardou P."/>
            <person name="Bechner M."/>
            <person name="Bellec A."/>
            <person name="Berger A."/>
            <person name="Berges H."/>
            <person name="Bidwell S."/>
            <person name="Bisseling T."/>
            <person name="Choisne N."/>
            <person name="Couloux A."/>
            <person name="Denny R."/>
            <person name="Deshpande S."/>
            <person name="Dai X."/>
            <person name="Doyle J.J."/>
            <person name="Dudez A.M."/>
            <person name="Farmer A.D."/>
            <person name="Fouteau S."/>
            <person name="Franken C."/>
            <person name="Gibelin C."/>
            <person name="Gish J."/>
            <person name="Goldstein S."/>
            <person name="Gonzalez A.J."/>
            <person name="Green P.J."/>
            <person name="Hallab A."/>
            <person name="Hartog M."/>
            <person name="Hua A."/>
            <person name="Humphray S.J."/>
            <person name="Jeong D.H."/>
            <person name="Jing Y."/>
            <person name="Jocker A."/>
            <person name="Kenton S.M."/>
            <person name="Kim D.J."/>
            <person name="Klee K."/>
            <person name="Lai H."/>
            <person name="Lang C."/>
            <person name="Lin S."/>
            <person name="Macmil S.L."/>
            <person name="Magdelenat G."/>
            <person name="Matthews L."/>
            <person name="McCorrison J."/>
            <person name="Monaghan E.L."/>
            <person name="Mun J.H."/>
            <person name="Najar F.Z."/>
            <person name="Nicholson C."/>
            <person name="Noirot C."/>
            <person name="O'Bleness M."/>
            <person name="Paule C.R."/>
            <person name="Poulain J."/>
            <person name="Prion F."/>
            <person name="Qin B."/>
            <person name="Qu C."/>
            <person name="Retzel E.F."/>
            <person name="Riddle C."/>
            <person name="Sallet E."/>
            <person name="Samain S."/>
            <person name="Samson N."/>
            <person name="Sanders I."/>
            <person name="Saurat O."/>
            <person name="Scarpelli C."/>
            <person name="Schiex T."/>
            <person name="Segurens B."/>
            <person name="Severin A.J."/>
            <person name="Sherrier D.J."/>
            <person name="Shi R."/>
            <person name="Sims S."/>
            <person name="Singer S.R."/>
            <person name="Sinharoy S."/>
            <person name="Sterck L."/>
            <person name="Viollet A."/>
            <person name="Wang B.B."/>
            <person name="Wang K."/>
            <person name="Wang M."/>
            <person name="Wang X."/>
            <person name="Warfsmann J."/>
            <person name="Weissenbach J."/>
            <person name="White D.D."/>
            <person name="White J.D."/>
            <person name="Wiley G.B."/>
            <person name="Wincker P."/>
            <person name="Xing Y."/>
            <person name="Yang L."/>
            <person name="Yao Z."/>
            <person name="Ying F."/>
            <person name="Zhai J."/>
            <person name="Zhou L."/>
            <person name="Zuber A."/>
            <person name="Denarie J."/>
            <person name="Dixon R.A."/>
            <person name="May G.D."/>
            <person name="Schwartz D.C."/>
            <person name="Rogers J."/>
            <person name="Quetier F."/>
            <person name="Town C.D."/>
            <person name="Roe B.A."/>
        </authorList>
    </citation>
    <scope>NUCLEOTIDE SEQUENCE [LARGE SCALE GENOMIC DNA]</scope>
    <source>
        <strain evidence="2">A17</strain>
        <strain evidence="3 4">cv. Jemalong A17</strain>
    </source>
</reference>
<dbReference type="AlphaFoldDB" id="A0A072TIR7"/>
<reference evidence="2 4" key="2">
    <citation type="journal article" date="2014" name="BMC Genomics">
        <title>An improved genome release (version Mt4.0) for the model legume Medicago truncatula.</title>
        <authorList>
            <person name="Tang H."/>
            <person name="Krishnakumar V."/>
            <person name="Bidwell S."/>
            <person name="Rosen B."/>
            <person name="Chan A."/>
            <person name="Zhou S."/>
            <person name="Gentzbittel L."/>
            <person name="Childs K.L."/>
            <person name="Yandell M."/>
            <person name="Gundlach H."/>
            <person name="Mayer K.F."/>
            <person name="Schwartz D.C."/>
            <person name="Town C.D."/>
        </authorList>
    </citation>
    <scope>GENOME REANNOTATION</scope>
    <source>
        <strain evidence="2">A17</strain>
        <strain evidence="3 4">cv. Jemalong A17</strain>
    </source>
</reference>
<gene>
    <name evidence="2" type="ORF">MTR_0016s0170</name>
</gene>
<protein>
    <submittedName>
        <fullName evidence="2 3">Uncharacterized protein</fullName>
    </submittedName>
</protein>
<evidence type="ECO:0000256" key="1">
    <source>
        <dbReference type="SAM" id="MobiDB-lite"/>
    </source>
</evidence>
<dbReference type="EnsemblPlants" id="KEH17424">
    <property type="protein sequence ID" value="KEH17424"/>
    <property type="gene ID" value="MTR_0016s0170"/>
</dbReference>
<dbReference type="Proteomes" id="UP000002051">
    <property type="component" value="Unassembled WGS sequence"/>
</dbReference>
<dbReference type="HOGENOM" id="CLU_2577545_0_0_1"/>
<feature type="compositionally biased region" description="Basic residues" evidence="1">
    <location>
        <begin position="58"/>
        <end position="68"/>
    </location>
</feature>
<keyword evidence="4" id="KW-1185">Reference proteome</keyword>
<proteinExistence type="predicted"/>
<feature type="region of interest" description="Disordered" evidence="1">
    <location>
        <begin position="58"/>
        <end position="81"/>
    </location>
</feature>
<reference evidence="3" key="3">
    <citation type="submission" date="2015-06" db="UniProtKB">
        <authorList>
            <consortium name="EnsemblPlants"/>
        </authorList>
    </citation>
    <scope>IDENTIFICATION</scope>
    <source>
        <strain evidence="3">cv. Jemalong A17</strain>
    </source>
</reference>
<dbReference type="EMBL" id="KL402741">
    <property type="protein sequence ID" value="KEH17424.1"/>
    <property type="molecule type" value="Genomic_DNA"/>
</dbReference>